<dbReference type="AlphaFoldDB" id="A0A428U011"/>
<keyword evidence="2" id="KW-1185">Reference proteome</keyword>
<organism evidence="1 2">
    <name type="scientific">Fusarium ambrosium</name>
    <dbReference type="NCBI Taxonomy" id="131363"/>
    <lineage>
        <taxon>Eukaryota</taxon>
        <taxon>Fungi</taxon>
        <taxon>Dikarya</taxon>
        <taxon>Ascomycota</taxon>
        <taxon>Pezizomycotina</taxon>
        <taxon>Sordariomycetes</taxon>
        <taxon>Hypocreomycetidae</taxon>
        <taxon>Hypocreales</taxon>
        <taxon>Nectriaceae</taxon>
        <taxon>Fusarium</taxon>
        <taxon>Fusarium solani species complex</taxon>
    </lineage>
</organism>
<dbReference type="EMBL" id="NIZV01000113">
    <property type="protein sequence ID" value="RSM07617.1"/>
    <property type="molecule type" value="Genomic_DNA"/>
</dbReference>
<dbReference type="Proteomes" id="UP000288429">
    <property type="component" value="Unassembled WGS sequence"/>
</dbReference>
<sequence>MSSQGNDQEVGVRRILAWVPTLSPMCVTVPALIGCIVASEAVGATDEVALFSTECPDVTSQGGRAAEVLCVAFVSVLAASQLWVLNGAIVTANKGVRVTVGWKRHDGGEGEGDEGKEGGLHFEILLRRNGRR</sequence>
<name>A0A428U011_9HYPO</name>
<protein>
    <submittedName>
        <fullName evidence="1">Uncharacterized protein</fullName>
    </submittedName>
</protein>
<evidence type="ECO:0000313" key="2">
    <source>
        <dbReference type="Proteomes" id="UP000288429"/>
    </source>
</evidence>
<proteinExistence type="predicted"/>
<reference evidence="1 2" key="1">
    <citation type="submission" date="2017-06" db="EMBL/GenBank/DDBJ databases">
        <title>Cmopartive genomic analysis of Ambrosia Fusariam Clade fungi.</title>
        <authorList>
            <person name="Stajich J.E."/>
            <person name="Carrillo J."/>
            <person name="Kijimoto T."/>
            <person name="Eskalen A."/>
            <person name="O'Donnell K."/>
            <person name="Kasson M."/>
        </authorList>
    </citation>
    <scope>NUCLEOTIDE SEQUENCE [LARGE SCALE GENOMIC DNA]</scope>
    <source>
        <strain evidence="1 2">NRRL 20438</strain>
    </source>
</reference>
<gene>
    <name evidence="1" type="ORF">CDV31_008510</name>
</gene>
<accession>A0A428U011</accession>
<comment type="caution">
    <text evidence="1">The sequence shown here is derived from an EMBL/GenBank/DDBJ whole genome shotgun (WGS) entry which is preliminary data.</text>
</comment>
<evidence type="ECO:0000313" key="1">
    <source>
        <dbReference type="EMBL" id="RSM07617.1"/>
    </source>
</evidence>